<protein>
    <submittedName>
        <fullName evidence="2">Uncharacterized protein</fullName>
    </submittedName>
</protein>
<dbReference type="AlphaFoldDB" id="A0A1Y2HLR3"/>
<evidence type="ECO:0000256" key="1">
    <source>
        <dbReference type="SAM" id="MobiDB-lite"/>
    </source>
</evidence>
<dbReference type="OrthoDB" id="5590376at2759"/>
<reference evidence="2 3" key="1">
    <citation type="submission" date="2016-07" db="EMBL/GenBank/DDBJ databases">
        <title>Pervasive Adenine N6-methylation of Active Genes in Fungi.</title>
        <authorList>
            <consortium name="DOE Joint Genome Institute"/>
            <person name="Mondo S.J."/>
            <person name="Dannebaum R.O."/>
            <person name="Kuo R.C."/>
            <person name="Labutti K."/>
            <person name="Haridas S."/>
            <person name="Kuo A."/>
            <person name="Salamov A."/>
            <person name="Ahrendt S.R."/>
            <person name="Lipzen A."/>
            <person name="Sullivan W."/>
            <person name="Andreopoulos W.B."/>
            <person name="Clum A."/>
            <person name="Lindquist E."/>
            <person name="Daum C."/>
            <person name="Ramamoorthy G.K."/>
            <person name="Gryganskyi A."/>
            <person name="Culley D."/>
            <person name="Magnuson J.K."/>
            <person name="James T.Y."/>
            <person name="O'Malley M.A."/>
            <person name="Stajich J.E."/>
            <person name="Spatafora J.W."/>
            <person name="Visel A."/>
            <person name="Grigoriev I.V."/>
        </authorList>
    </citation>
    <scope>NUCLEOTIDE SEQUENCE [LARGE SCALE GENOMIC DNA]</scope>
    <source>
        <strain evidence="2 3">PL171</strain>
    </source>
</reference>
<accession>A0A1Y2HLR3</accession>
<organism evidence="2 3">
    <name type="scientific">Catenaria anguillulae PL171</name>
    <dbReference type="NCBI Taxonomy" id="765915"/>
    <lineage>
        <taxon>Eukaryota</taxon>
        <taxon>Fungi</taxon>
        <taxon>Fungi incertae sedis</taxon>
        <taxon>Blastocladiomycota</taxon>
        <taxon>Blastocladiomycetes</taxon>
        <taxon>Blastocladiales</taxon>
        <taxon>Catenariaceae</taxon>
        <taxon>Catenaria</taxon>
    </lineage>
</organism>
<sequence length="338" mass="36744">MSTPQLTSQDDLLGRSSTDQTLANDELQRLRTQQMQRAFGNSRSSPDPTRNRMSAASSSVSMTNRFSSSSTHNLVGDRIDRPVSASSMAAIPPRSPGFPASEHDAADESVGGQPPPQPSTLPPPTSAPTSVQPGWPLTATGEPSDYLTRVPVISSYTFHDFPSISHYTSGAIPFSRSSAITAPPVIVPINPQTFRLARNWAKTGDRPVAFHTLSETLAEMDDALDSVRRTGVRADPAVVSAHRLAVARAIKERMAGVNLGGGVDKIDALVDEVNAWMRKWDRVGDMDAFDDWLDNINEHWMHPRSLHMRNPFDNGLMFLELELLDPPAHALAANAPPP</sequence>
<keyword evidence="3" id="KW-1185">Reference proteome</keyword>
<feature type="compositionally biased region" description="Pro residues" evidence="1">
    <location>
        <begin position="113"/>
        <end position="126"/>
    </location>
</feature>
<evidence type="ECO:0000313" key="2">
    <source>
        <dbReference type="EMBL" id="ORZ35509.1"/>
    </source>
</evidence>
<dbReference type="Proteomes" id="UP000193411">
    <property type="component" value="Unassembled WGS sequence"/>
</dbReference>
<gene>
    <name evidence="2" type="ORF">BCR44DRAFT_1461151</name>
</gene>
<evidence type="ECO:0000313" key="3">
    <source>
        <dbReference type="Proteomes" id="UP000193411"/>
    </source>
</evidence>
<proteinExistence type="predicted"/>
<name>A0A1Y2HLR3_9FUNG</name>
<feature type="compositionally biased region" description="Polar residues" evidence="1">
    <location>
        <begin position="30"/>
        <end position="73"/>
    </location>
</feature>
<dbReference type="EMBL" id="MCFL01000022">
    <property type="protein sequence ID" value="ORZ35509.1"/>
    <property type="molecule type" value="Genomic_DNA"/>
</dbReference>
<feature type="region of interest" description="Disordered" evidence="1">
    <location>
        <begin position="1"/>
        <end position="142"/>
    </location>
</feature>
<comment type="caution">
    <text evidence="2">The sequence shown here is derived from an EMBL/GenBank/DDBJ whole genome shotgun (WGS) entry which is preliminary data.</text>
</comment>
<feature type="compositionally biased region" description="Polar residues" evidence="1">
    <location>
        <begin position="1"/>
        <end position="23"/>
    </location>
</feature>